<dbReference type="Pfam" id="PF20700">
    <property type="entry name" value="Mutator"/>
    <property type="match status" value="1"/>
</dbReference>
<evidence type="ECO:0000313" key="2">
    <source>
        <dbReference type="EMBL" id="GFY79625.1"/>
    </source>
</evidence>
<gene>
    <name evidence="2" type="primary">AVEN_11169_1</name>
    <name evidence="2" type="ORF">TNIN_161791</name>
</gene>
<organism evidence="2 3">
    <name type="scientific">Trichonephila inaurata madagascariensis</name>
    <dbReference type="NCBI Taxonomy" id="2747483"/>
    <lineage>
        <taxon>Eukaryota</taxon>
        <taxon>Metazoa</taxon>
        <taxon>Ecdysozoa</taxon>
        <taxon>Arthropoda</taxon>
        <taxon>Chelicerata</taxon>
        <taxon>Arachnida</taxon>
        <taxon>Araneae</taxon>
        <taxon>Araneomorphae</taxon>
        <taxon>Entelegynae</taxon>
        <taxon>Araneoidea</taxon>
        <taxon>Nephilidae</taxon>
        <taxon>Trichonephila</taxon>
        <taxon>Trichonephila inaurata</taxon>
    </lineage>
</organism>
<comment type="caution">
    <text evidence="2">The sequence shown here is derived from an EMBL/GenBank/DDBJ whole genome shotgun (WGS) entry which is preliminary data.</text>
</comment>
<dbReference type="Proteomes" id="UP000886998">
    <property type="component" value="Unassembled WGS sequence"/>
</dbReference>
<proteinExistence type="predicted"/>
<sequence>MGNRKNRNSTSKYKFKGNRYISKNNTNEIDKNVKSALTASETKLQNDSKMSSTVENEDKNVIFNLKILSNVISLLCCPECFENKIQLFQESVFGLASNMILKCKNCKIFSSFCTSMKVNKMHNINLSFVFGLRTIGKGHSAARKLCSAFNVNFPSKTAFRCLEKKLEHVSNKVACKIMNEAVAEVHKKNNFVEVIQCGVSVDGTWQRRGHLSLNGCVSVISIDNATIYVAWPCGNSDQCQGYVQWPGGKTLSCDRGISSVRVTEFCPASGLSPMIWKQKYVLRQGCVQSPVGKTQSVVRSTSSFRVAEITNGLRVIIWRQAICSWWWLCFDRTKNESEGQNPQKVRIYFPQPVFAHGMFNVAFSRSTSMHAVRVMVK</sequence>
<reference evidence="2" key="1">
    <citation type="submission" date="2020-08" db="EMBL/GenBank/DDBJ databases">
        <title>Multicomponent nature underlies the extraordinary mechanical properties of spider dragline silk.</title>
        <authorList>
            <person name="Kono N."/>
            <person name="Nakamura H."/>
            <person name="Mori M."/>
            <person name="Yoshida Y."/>
            <person name="Ohtoshi R."/>
            <person name="Malay A.D."/>
            <person name="Moran D.A.P."/>
            <person name="Tomita M."/>
            <person name="Numata K."/>
            <person name="Arakawa K."/>
        </authorList>
    </citation>
    <scope>NUCLEOTIDE SEQUENCE</scope>
</reference>
<evidence type="ECO:0000313" key="3">
    <source>
        <dbReference type="Proteomes" id="UP000886998"/>
    </source>
</evidence>
<accession>A0A8X7CU46</accession>
<dbReference type="InterPro" id="IPR049012">
    <property type="entry name" value="Mutator_transp_dom"/>
</dbReference>
<dbReference type="EMBL" id="BMAV01023698">
    <property type="protein sequence ID" value="GFY79625.1"/>
    <property type="molecule type" value="Genomic_DNA"/>
</dbReference>
<dbReference type="AlphaFoldDB" id="A0A8X7CU46"/>
<keyword evidence="3" id="KW-1185">Reference proteome</keyword>
<evidence type="ECO:0000259" key="1">
    <source>
        <dbReference type="Pfam" id="PF20700"/>
    </source>
</evidence>
<name>A0A8X7CU46_9ARAC</name>
<dbReference type="OrthoDB" id="6776994at2759"/>
<feature type="domain" description="Mutator-like transposase" evidence="1">
    <location>
        <begin position="62"/>
        <end position="224"/>
    </location>
</feature>
<protein>
    <recommendedName>
        <fullName evidence="1">Mutator-like transposase domain-containing protein</fullName>
    </recommendedName>
</protein>